<sequence>MLSVLRAAAPQQQSSSSTETKTKFRNVLGLGTLPKDIDSPSRQSHRNSPLTHLQPNLSLSRRSVDTITDFQQNKKKKSGWNHSPDIPLSFDTDVVNVPRPEDIRFTAAPQSSPTSRRMPFRVDGQDGPWTISVAECPHDSSSYSLYVKTSTHNLTLTRMALEIAEMHGKLRDSNPGAKLPHLPIDVSALPPPPPKRKSAFLNTLSRLASPSSRDKSSIRQVSFNRLSAAPSTSSSTASPTLTNGSVHSTAATPIASPAQEINDPFSALNDSNTMINGSLAASLTSLPPTNSTASSLAAYLTSIANDPSIRQTRVWKRFVRVRTDDLQSVRVERAIKRVRSDLAAHSGSSSTPEVKSMAQVLGEDVEQRSLNASIGGTTTEASSIMGTVDAVEDHVSSILASSLDDVKQKEEKDAGVGSSSSVAVDDEIVENITVPAVEDIVAETEQDRAATPQVPKTPVLTSSTSTSPTPIDTTSIVRTPASIAVNAGADDDVNGPSTPVPDSATSHASRIPRSQSADPSSRTSRILYSPSSPLRESHLDGAASSTASITGDDSSISTSTTGRRRRTRKKRSKSTEPGSAGKKKLSQRKVAIDDFEMMRVLGKGCAGKVLLVRHKPSSDVYALKAITKRHVLAHQELQHTLTEQAVLKRMAAEGTDPFVVKLWWSFHDKENLFLVMDFHPGGDLATQLARWGRLGRDRARFYAAEIVEGVEGLHAAGVIYRDLKPENILIGADGHIVLTDFGLSKEFPRRTNAITAPPTPSGSRGEFLDGSPSPPSPVGTPHLASWGSNDSTSTFCGTAEYLAPEVIQGLPYSYEVDWWSFGTMLYEMLTGITPFWANNHSDMYYRVLQDELQFPEDRTMDQDTKSLIRGLLQRNPALRMKEPRIKKHPYFSMIDWSHVYYKRYIREYPRYMRSVATSLFIADFWFSSVSSLFLLDHAAPYIPPIDPSNASDTQNFDDTFLDMEPVIKDENENDLTDTDQERQTDTDRTDGEDSVATPSQSRSPSVHPLEDDTVDVFDGYSFKGRHSVIMDDEDEDGDESGQDESEDEDEIVSKGPSLENIIPEESVLGKTTSPVSPVEEVPEPKTPEARPIVPAQVVEPIADVTTPVAKTDKVEPASPSTPIVEAPRVVDVNKEAPLPPIPSSTSSTPPPPPSPILPRPQPEIVAKPVVPRQPVARSTRNRREKSGVAALDRNLSDTVDEDGGATEREEDDDWDFVETNVNEERNGTKGTSLFARGVVDRYRMVVFRKSTPRRSTTMRRNFSGISTDAEEVESPTRTDKQRRGRTPLTFRRSNKSKPKQQQQAVRPMSPPSVRSKKSLVQSATMAMSPSTSSSAGLLTPSLSMASAIPMTMSPSLKSKDSAMSVGTPSESSGDQSTNGEARNGGETVRVVEEEKQKNKVLKKYKEGAEKVLSIFQSPR</sequence>
<dbReference type="InterPro" id="IPR000719">
    <property type="entry name" value="Prot_kinase_dom"/>
</dbReference>
<evidence type="ECO:0000259" key="7">
    <source>
        <dbReference type="PROSITE" id="PS50011"/>
    </source>
</evidence>
<dbReference type="CDD" id="cd05123">
    <property type="entry name" value="STKc_AGC"/>
    <property type="match status" value="1"/>
</dbReference>
<feature type="compositionally biased region" description="Low complexity" evidence="6">
    <location>
        <begin position="227"/>
        <end position="240"/>
    </location>
</feature>
<feature type="region of interest" description="Disordered" evidence="6">
    <location>
        <begin position="1253"/>
        <end position="1337"/>
    </location>
</feature>
<evidence type="ECO:0000256" key="4">
    <source>
        <dbReference type="ARBA" id="ARBA00022777"/>
    </source>
</evidence>
<dbReference type="Proteomes" id="UP001212997">
    <property type="component" value="Unassembled WGS sequence"/>
</dbReference>
<feature type="compositionally biased region" description="Basic and acidic residues" evidence="6">
    <location>
        <begin position="1389"/>
        <end position="1398"/>
    </location>
</feature>
<dbReference type="Pfam" id="PF00069">
    <property type="entry name" value="Pkinase"/>
    <property type="match status" value="2"/>
</dbReference>
<feature type="compositionally biased region" description="Low complexity" evidence="6">
    <location>
        <begin position="456"/>
        <end position="475"/>
    </location>
</feature>
<evidence type="ECO:0000313" key="8">
    <source>
        <dbReference type="EMBL" id="KAJ3484309.1"/>
    </source>
</evidence>
<keyword evidence="5" id="KW-0067">ATP-binding</keyword>
<feature type="domain" description="Protein kinase" evidence="7">
    <location>
        <begin position="595"/>
        <end position="891"/>
    </location>
</feature>
<keyword evidence="9" id="KW-1185">Reference proteome</keyword>
<feature type="region of interest" description="Disordered" evidence="6">
    <location>
        <begin position="1"/>
        <end position="58"/>
    </location>
</feature>
<keyword evidence="3" id="KW-0547">Nucleotide-binding</keyword>
<dbReference type="SMART" id="SM00220">
    <property type="entry name" value="S_TKc"/>
    <property type="match status" value="1"/>
</dbReference>
<feature type="region of interest" description="Disordered" evidence="6">
    <location>
        <begin position="751"/>
        <end position="784"/>
    </location>
</feature>
<dbReference type="Gene3D" id="3.30.200.20">
    <property type="entry name" value="Phosphorylase Kinase, domain 1"/>
    <property type="match status" value="1"/>
</dbReference>
<dbReference type="InterPro" id="IPR008271">
    <property type="entry name" value="Ser/Thr_kinase_AS"/>
</dbReference>
<evidence type="ECO:0000256" key="2">
    <source>
        <dbReference type="ARBA" id="ARBA00022679"/>
    </source>
</evidence>
<feature type="compositionally biased region" description="Basic and acidic residues" evidence="6">
    <location>
        <begin position="979"/>
        <end position="991"/>
    </location>
</feature>
<feature type="region of interest" description="Disordered" evidence="6">
    <location>
        <begin position="444"/>
        <end position="587"/>
    </location>
</feature>
<evidence type="ECO:0000313" key="9">
    <source>
        <dbReference type="Proteomes" id="UP001212997"/>
    </source>
</evidence>
<name>A0AAD5YGN3_9APHY</name>
<evidence type="ECO:0000256" key="3">
    <source>
        <dbReference type="ARBA" id="ARBA00022741"/>
    </source>
</evidence>
<dbReference type="InterPro" id="IPR045270">
    <property type="entry name" value="STKc_AGC"/>
</dbReference>
<evidence type="ECO:0000256" key="1">
    <source>
        <dbReference type="ARBA" id="ARBA00022527"/>
    </source>
</evidence>
<dbReference type="SUPFAM" id="SSF56112">
    <property type="entry name" value="Protein kinase-like (PK-like)"/>
    <property type="match status" value="1"/>
</dbReference>
<feature type="compositionally biased region" description="Polar residues" evidence="6">
    <location>
        <begin position="503"/>
        <end position="534"/>
    </location>
</feature>
<proteinExistence type="predicted"/>
<keyword evidence="4" id="KW-0418">Kinase</keyword>
<keyword evidence="2" id="KW-0808">Transferase</keyword>
<feature type="compositionally biased region" description="Polar residues" evidence="6">
    <location>
        <begin position="1253"/>
        <end position="1266"/>
    </location>
</feature>
<feature type="compositionally biased region" description="Acidic residues" evidence="6">
    <location>
        <begin position="1030"/>
        <end position="1050"/>
    </location>
</feature>
<feature type="compositionally biased region" description="Low complexity" evidence="6">
    <location>
        <begin position="1322"/>
        <end position="1337"/>
    </location>
</feature>
<keyword evidence="1" id="KW-0723">Serine/threonine-protein kinase</keyword>
<feature type="region of interest" description="Disordered" evidence="6">
    <location>
        <begin position="1025"/>
        <end position="1215"/>
    </location>
</feature>
<feature type="region of interest" description="Disordered" evidence="6">
    <location>
        <begin position="226"/>
        <end position="248"/>
    </location>
</feature>
<feature type="compositionally biased region" description="Basic residues" evidence="6">
    <location>
        <begin position="562"/>
        <end position="572"/>
    </location>
</feature>
<dbReference type="GO" id="GO:0004674">
    <property type="term" value="F:protein serine/threonine kinase activity"/>
    <property type="evidence" value="ECO:0007669"/>
    <property type="project" value="UniProtKB-KW"/>
</dbReference>
<protein>
    <recommendedName>
        <fullName evidence="7">Protein kinase domain-containing protein</fullName>
    </recommendedName>
</protein>
<dbReference type="PROSITE" id="PS00108">
    <property type="entry name" value="PROTEIN_KINASE_ST"/>
    <property type="match status" value="1"/>
</dbReference>
<feature type="compositionally biased region" description="Pro residues" evidence="6">
    <location>
        <begin position="1137"/>
        <end position="1161"/>
    </location>
</feature>
<feature type="compositionally biased region" description="Polar residues" evidence="6">
    <location>
        <begin position="40"/>
        <end position="58"/>
    </location>
</feature>
<evidence type="ECO:0000256" key="5">
    <source>
        <dbReference type="ARBA" id="ARBA00022840"/>
    </source>
</evidence>
<feature type="compositionally biased region" description="Polar residues" evidence="6">
    <location>
        <begin position="1364"/>
        <end position="1380"/>
    </location>
</feature>
<reference evidence="8" key="1">
    <citation type="submission" date="2022-07" db="EMBL/GenBank/DDBJ databases">
        <title>Genome Sequence of Physisporinus lineatus.</title>
        <authorList>
            <person name="Buettner E."/>
        </authorList>
    </citation>
    <scope>NUCLEOTIDE SEQUENCE</scope>
    <source>
        <strain evidence="8">VT162</strain>
    </source>
</reference>
<feature type="region of interest" description="Disordered" evidence="6">
    <location>
        <begin position="172"/>
        <end position="199"/>
    </location>
</feature>
<dbReference type="PROSITE" id="PS50011">
    <property type="entry name" value="PROTEIN_KINASE_DOM"/>
    <property type="match status" value="1"/>
</dbReference>
<dbReference type="InterPro" id="IPR011009">
    <property type="entry name" value="Kinase-like_dom_sf"/>
</dbReference>
<feature type="region of interest" description="Disordered" evidence="6">
    <location>
        <begin position="969"/>
        <end position="1013"/>
    </location>
</feature>
<dbReference type="FunFam" id="3.30.200.20:FF:000743">
    <property type="entry name" value="Non-specific serine/threonine protein kinase"/>
    <property type="match status" value="1"/>
</dbReference>
<organism evidence="8 9">
    <name type="scientific">Meripilus lineatus</name>
    <dbReference type="NCBI Taxonomy" id="2056292"/>
    <lineage>
        <taxon>Eukaryota</taxon>
        <taxon>Fungi</taxon>
        <taxon>Dikarya</taxon>
        <taxon>Basidiomycota</taxon>
        <taxon>Agaricomycotina</taxon>
        <taxon>Agaricomycetes</taxon>
        <taxon>Polyporales</taxon>
        <taxon>Meripilaceae</taxon>
        <taxon>Meripilus</taxon>
    </lineage>
</organism>
<feature type="compositionally biased region" description="Acidic residues" evidence="6">
    <location>
        <begin position="1198"/>
        <end position="1215"/>
    </location>
</feature>
<gene>
    <name evidence="8" type="ORF">NLI96_g5717</name>
</gene>
<comment type="caution">
    <text evidence="8">The sequence shown here is derived from an EMBL/GenBank/DDBJ whole genome shotgun (WGS) entry which is preliminary data.</text>
</comment>
<evidence type="ECO:0000256" key="6">
    <source>
        <dbReference type="SAM" id="MobiDB-lite"/>
    </source>
</evidence>
<dbReference type="PANTHER" id="PTHR24351">
    <property type="entry name" value="RIBOSOMAL PROTEIN S6 KINASE"/>
    <property type="match status" value="1"/>
</dbReference>
<dbReference type="GO" id="GO:0005524">
    <property type="term" value="F:ATP binding"/>
    <property type="evidence" value="ECO:0007669"/>
    <property type="project" value="UniProtKB-KW"/>
</dbReference>
<dbReference type="Gene3D" id="1.10.510.10">
    <property type="entry name" value="Transferase(Phosphotransferase) domain 1"/>
    <property type="match status" value="2"/>
</dbReference>
<accession>A0AAD5YGN3</accession>
<feature type="compositionally biased region" description="Low complexity" evidence="6">
    <location>
        <begin position="540"/>
        <end position="561"/>
    </location>
</feature>
<dbReference type="EMBL" id="JANAWD010000194">
    <property type="protein sequence ID" value="KAJ3484309.1"/>
    <property type="molecule type" value="Genomic_DNA"/>
</dbReference>
<feature type="region of interest" description="Disordered" evidence="6">
    <location>
        <begin position="1349"/>
        <end position="1398"/>
    </location>
</feature>